<evidence type="ECO:0000256" key="2">
    <source>
        <dbReference type="ARBA" id="ARBA00023002"/>
    </source>
</evidence>
<name>X0B4Z6_FUSOX</name>
<evidence type="ECO:0000256" key="1">
    <source>
        <dbReference type="ARBA" id="ARBA00001917"/>
    </source>
</evidence>
<dbReference type="InterPro" id="IPR013785">
    <property type="entry name" value="Aldolase_TIM"/>
</dbReference>
<accession>X0B4Z6</accession>
<dbReference type="PANTHER" id="PTHR10578">
    <property type="entry name" value="S -2-HYDROXY-ACID OXIDASE-RELATED"/>
    <property type="match status" value="1"/>
</dbReference>
<dbReference type="SUPFAM" id="SSF51395">
    <property type="entry name" value="FMN-linked oxidoreductases"/>
    <property type="match status" value="1"/>
</dbReference>
<gene>
    <name evidence="4" type="ORF">FOQG_18442</name>
</gene>
<protein>
    <submittedName>
        <fullName evidence="4">L-lactate dehydrogenase (Cytochrome)</fullName>
    </submittedName>
</protein>
<sequence>MHWDGPIVLKGIQSVQDTRKCVDVGVQGIVVSNHSGRQQDGGVSSLGMPPRIVDAVGDDLDIFFDSGIRCGADIIKALALGAKRVLIGRPYAYGLALRGEDGVKHVLRVICGDLTMNMHLSGLRDINKVTRDILVKESDLV</sequence>
<dbReference type="PANTHER" id="PTHR10578:SF143">
    <property type="entry name" value="FMN-DEPENDENT ALPHA-HYDROXY ACID DEHYDROGENASE PB1A11.03"/>
    <property type="match status" value="1"/>
</dbReference>
<keyword evidence="5" id="KW-1185">Reference proteome</keyword>
<proteinExistence type="predicted"/>
<evidence type="ECO:0000313" key="5">
    <source>
        <dbReference type="Proteomes" id="UP000030663"/>
    </source>
</evidence>
<keyword evidence="2" id="KW-0560">Oxidoreductase</keyword>
<dbReference type="Gene3D" id="3.20.20.70">
    <property type="entry name" value="Aldolase class I"/>
    <property type="match status" value="1"/>
</dbReference>
<dbReference type="AlphaFoldDB" id="X0B4Z6"/>
<reference evidence="4 5" key="1">
    <citation type="submission" date="2011-11" db="EMBL/GenBank/DDBJ databases">
        <title>The Genome Sequence of Fusarium oxysporum PHW815.</title>
        <authorList>
            <consortium name="The Broad Institute Genome Sequencing Platform"/>
            <person name="Ma L.-J."/>
            <person name="Gale L.R."/>
            <person name="Schwartz D.C."/>
            <person name="Zhou S."/>
            <person name="Corby-Kistler H."/>
            <person name="Young S.K."/>
            <person name="Zeng Q."/>
            <person name="Gargeya S."/>
            <person name="Fitzgerald M."/>
            <person name="Haas B."/>
            <person name="Abouelleil A."/>
            <person name="Alvarado L."/>
            <person name="Arachchi H.M."/>
            <person name="Berlin A."/>
            <person name="Brown A."/>
            <person name="Chapman S.B."/>
            <person name="Chen Z."/>
            <person name="Dunbar C."/>
            <person name="Freedman E."/>
            <person name="Gearin G."/>
            <person name="Goldberg J."/>
            <person name="Griggs A."/>
            <person name="Gujja S."/>
            <person name="Heiman D."/>
            <person name="Howarth C."/>
            <person name="Larson L."/>
            <person name="Lui A."/>
            <person name="MacDonald P.J.P."/>
            <person name="Montmayeur A."/>
            <person name="Murphy C."/>
            <person name="Neiman D."/>
            <person name="Pearson M."/>
            <person name="Priest M."/>
            <person name="Roberts A."/>
            <person name="Saif S."/>
            <person name="Shea T."/>
            <person name="Shenoy N."/>
            <person name="Sisk P."/>
            <person name="Stolte C."/>
            <person name="Sykes S."/>
            <person name="Wortman J."/>
            <person name="Nusbaum C."/>
            <person name="Birren B."/>
        </authorList>
    </citation>
    <scope>NUCLEOTIDE SEQUENCE [LARGE SCALE GENOMIC DNA]</scope>
    <source>
        <strain evidence="4 5">54005</strain>
    </source>
</reference>
<dbReference type="EMBL" id="KI979440">
    <property type="protein sequence ID" value="EXK76826.1"/>
    <property type="molecule type" value="Genomic_DNA"/>
</dbReference>
<dbReference type="InterPro" id="IPR000262">
    <property type="entry name" value="FMN-dep_DH"/>
</dbReference>
<feature type="domain" description="FMN hydroxy acid dehydrogenase" evidence="3">
    <location>
        <begin position="1"/>
        <end position="139"/>
    </location>
</feature>
<organism evidence="4 5">
    <name type="scientific">Fusarium oxysporum f. sp. raphani 54005</name>
    <dbReference type="NCBI Taxonomy" id="1089458"/>
    <lineage>
        <taxon>Eukaryota</taxon>
        <taxon>Fungi</taxon>
        <taxon>Dikarya</taxon>
        <taxon>Ascomycota</taxon>
        <taxon>Pezizomycotina</taxon>
        <taxon>Sordariomycetes</taxon>
        <taxon>Hypocreomycetidae</taxon>
        <taxon>Hypocreales</taxon>
        <taxon>Nectriaceae</taxon>
        <taxon>Fusarium</taxon>
        <taxon>Fusarium oxysporum species complex</taxon>
    </lineage>
</organism>
<comment type="cofactor">
    <cofactor evidence="1">
        <name>FMN</name>
        <dbReference type="ChEBI" id="CHEBI:58210"/>
    </cofactor>
</comment>
<dbReference type="GO" id="GO:0016491">
    <property type="term" value="F:oxidoreductase activity"/>
    <property type="evidence" value="ECO:0007669"/>
    <property type="project" value="UniProtKB-KW"/>
</dbReference>
<dbReference type="HOGENOM" id="CLU_020639_3_2_1"/>
<dbReference type="Pfam" id="PF01070">
    <property type="entry name" value="FMN_dh"/>
    <property type="match status" value="1"/>
</dbReference>
<dbReference type="OrthoDB" id="25826at2759"/>
<dbReference type="Proteomes" id="UP000030663">
    <property type="component" value="Unassembled WGS sequence"/>
</dbReference>
<dbReference type="PROSITE" id="PS51349">
    <property type="entry name" value="FMN_HYDROXY_ACID_DH_2"/>
    <property type="match status" value="1"/>
</dbReference>
<evidence type="ECO:0000313" key="4">
    <source>
        <dbReference type="EMBL" id="EXK76826.1"/>
    </source>
</evidence>
<dbReference type="InterPro" id="IPR037396">
    <property type="entry name" value="FMN_HAD"/>
</dbReference>
<evidence type="ECO:0000259" key="3">
    <source>
        <dbReference type="PROSITE" id="PS51349"/>
    </source>
</evidence>